<comment type="caution">
    <text evidence="6">The sequence shown here is derived from an EMBL/GenBank/DDBJ whole genome shotgun (WGS) entry which is preliminary data.</text>
</comment>
<name>A0A841Q8I3_9BACI</name>
<evidence type="ECO:0000256" key="4">
    <source>
        <dbReference type="ARBA" id="ARBA00023002"/>
    </source>
</evidence>
<evidence type="ECO:0000256" key="1">
    <source>
        <dbReference type="ARBA" id="ARBA00001968"/>
    </source>
</evidence>
<dbReference type="EC" id="1.1.1.262" evidence="6"/>
<dbReference type="InterPro" id="IPR005255">
    <property type="entry name" value="PdxA_fam"/>
</dbReference>
<evidence type="ECO:0000256" key="3">
    <source>
        <dbReference type="ARBA" id="ARBA00022723"/>
    </source>
</evidence>
<proteinExistence type="inferred from homology"/>
<keyword evidence="5" id="KW-0520">NAD</keyword>
<reference evidence="6 7" key="1">
    <citation type="submission" date="2020-08" db="EMBL/GenBank/DDBJ databases">
        <title>Genomic Encyclopedia of Type Strains, Phase IV (KMG-IV): sequencing the most valuable type-strain genomes for metagenomic binning, comparative biology and taxonomic classification.</title>
        <authorList>
            <person name="Goeker M."/>
        </authorList>
    </citation>
    <scope>NUCLEOTIDE SEQUENCE [LARGE SCALE GENOMIC DNA]</scope>
    <source>
        <strain evidence="6 7">DSM 19612</strain>
    </source>
</reference>
<dbReference type="Pfam" id="PF04166">
    <property type="entry name" value="PdxA"/>
    <property type="match status" value="1"/>
</dbReference>
<organism evidence="6 7">
    <name type="scientific">Salirhabdus euzebyi</name>
    <dbReference type="NCBI Taxonomy" id="394506"/>
    <lineage>
        <taxon>Bacteria</taxon>
        <taxon>Bacillati</taxon>
        <taxon>Bacillota</taxon>
        <taxon>Bacilli</taxon>
        <taxon>Bacillales</taxon>
        <taxon>Bacillaceae</taxon>
        <taxon>Salirhabdus</taxon>
    </lineage>
</organism>
<dbReference type="GO" id="GO:0046872">
    <property type="term" value="F:metal ion binding"/>
    <property type="evidence" value="ECO:0007669"/>
    <property type="project" value="UniProtKB-KW"/>
</dbReference>
<evidence type="ECO:0000256" key="2">
    <source>
        <dbReference type="ARBA" id="ARBA00009464"/>
    </source>
</evidence>
<dbReference type="AlphaFoldDB" id="A0A841Q8I3"/>
<dbReference type="GO" id="GO:0051287">
    <property type="term" value="F:NAD binding"/>
    <property type="evidence" value="ECO:0007669"/>
    <property type="project" value="InterPro"/>
</dbReference>
<comment type="similarity">
    <text evidence="2">Belongs to the PdxA family. PdxA2 subfamily.</text>
</comment>
<gene>
    <name evidence="6" type="ORF">HNQ94_003076</name>
</gene>
<evidence type="ECO:0000256" key="5">
    <source>
        <dbReference type="ARBA" id="ARBA00023027"/>
    </source>
</evidence>
<dbReference type="GO" id="GO:0050570">
    <property type="term" value="F:4-hydroxythreonine-4-phosphate dehydrogenase activity"/>
    <property type="evidence" value="ECO:0007669"/>
    <property type="project" value="UniProtKB-EC"/>
</dbReference>
<evidence type="ECO:0000313" key="7">
    <source>
        <dbReference type="Proteomes" id="UP000581688"/>
    </source>
</evidence>
<dbReference type="PANTHER" id="PTHR30004:SF6">
    <property type="entry name" value="D-THREONATE 4-PHOSPHATE DEHYDROGENASE"/>
    <property type="match status" value="1"/>
</dbReference>
<dbReference type="RefSeq" id="WP_174496977.1">
    <property type="nucleotide sequence ID" value="NZ_CADDWK010000010.1"/>
</dbReference>
<dbReference type="EMBL" id="JACHGH010000010">
    <property type="protein sequence ID" value="MBB6454587.1"/>
    <property type="molecule type" value="Genomic_DNA"/>
</dbReference>
<keyword evidence="4 6" id="KW-0560">Oxidoreductase</keyword>
<dbReference type="Proteomes" id="UP000581688">
    <property type="component" value="Unassembled WGS sequence"/>
</dbReference>
<evidence type="ECO:0000313" key="6">
    <source>
        <dbReference type="EMBL" id="MBB6454587.1"/>
    </source>
</evidence>
<protein>
    <submittedName>
        <fullName evidence="6">4-hydroxythreonine-4-phosphate dehydrogenase</fullName>
        <ecNumber evidence="6">1.1.1.262</ecNumber>
    </submittedName>
</protein>
<dbReference type="NCBIfam" id="NF002992">
    <property type="entry name" value="PRK03743.1"/>
    <property type="match status" value="1"/>
</dbReference>
<comment type="cofactor">
    <cofactor evidence="1">
        <name>a divalent metal cation</name>
        <dbReference type="ChEBI" id="CHEBI:60240"/>
    </cofactor>
</comment>
<accession>A0A841Q8I3</accession>
<sequence>MGNKIIAIPMGDPAGIGPEIAVKALSKKEIYDQCSPLLIGHKTVIENAMSITKTKLKINEISDPAEGKYEWGTVDIISLDNLDISSLKFGEVQAQAGKAAFEYIESSIQLALDGKVSAIATTPINKESLQAANVPYTGHTEMLEALTNSHDPLTMFEVRNMRIFFLTRHLSLKDAIGTITKERVYDYLIRCDETLKKLGIEDRVIAVAGLNPHSGENGLFGREEVDEIEPGIEAAVNSGIKALGPVPADSVFHHALNGRYAAVLSLYHDQGHIAAKMTDFERTISITNGLPFLRTSVDHGTAFDIAGKGIASSVSMEECIKLAAKYSKAFYTVS</sequence>
<keyword evidence="7" id="KW-1185">Reference proteome</keyword>
<dbReference type="NCBIfam" id="TIGR00557">
    <property type="entry name" value="pdxA"/>
    <property type="match status" value="1"/>
</dbReference>
<dbReference type="Gene3D" id="3.40.718.10">
    <property type="entry name" value="Isopropylmalate Dehydrogenase"/>
    <property type="match status" value="1"/>
</dbReference>
<dbReference type="SUPFAM" id="SSF53659">
    <property type="entry name" value="Isocitrate/Isopropylmalate dehydrogenase-like"/>
    <property type="match status" value="1"/>
</dbReference>
<keyword evidence="3" id="KW-0479">Metal-binding</keyword>
<dbReference type="PANTHER" id="PTHR30004">
    <property type="entry name" value="4-HYDROXYTHREONINE-4-PHOSPHATE DEHYDROGENASE"/>
    <property type="match status" value="1"/>
</dbReference>